<evidence type="ECO:0000313" key="19">
    <source>
        <dbReference type="EMBL" id="RRB06980.1"/>
    </source>
</evidence>
<evidence type="ECO:0000256" key="11">
    <source>
        <dbReference type="ARBA" id="ARBA00023014"/>
    </source>
</evidence>
<evidence type="ECO:0000256" key="13">
    <source>
        <dbReference type="ARBA" id="ARBA00024295"/>
    </source>
</evidence>
<dbReference type="UniPathway" id="UPA00251">
    <property type="reaction ID" value="UER00323"/>
</dbReference>
<reference evidence="19 20" key="1">
    <citation type="submission" date="2018-11" db="EMBL/GenBank/DDBJ databases">
        <authorList>
            <person name="Zhou Z."/>
            <person name="Wang G."/>
        </authorList>
    </citation>
    <scope>NUCLEOTIDE SEQUENCE [LARGE SCALE GENOMIC DNA]</scope>
    <source>
        <strain evidence="19 20">KCTC52004</strain>
    </source>
</reference>
<name>A0A3P1C0P8_9BACT</name>
<dbReference type="InterPro" id="IPR034505">
    <property type="entry name" value="Coproporphyrinogen-III_oxidase"/>
</dbReference>
<feature type="binding site" evidence="16">
    <location>
        <position position="55"/>
    </location>
    <ligand>
        <name>S-adenosyl-L-methionine</name>
        <dbReference type="ChEBI" id="CHEBI:59789"/>
        <label>1</label>
    </ligand>
</feature>
<organism evidence="19 20">
    <name type="scientific">Larkinella rosea</name>
    <dbReference type="NCBI Taxonomy" id="2025312"/>
    <lineage>
        <taxon>Bacteria</taxon>
        <taxon>Pseudomonadati</taxon>
        <taxon>Bacteroidota</taxon>
        <taxon>Cytophagia</taxon>
        <taxon>Cytophagales</taxon>
        <taxon>Spirosomataceae</taxon>
        <taxon>Larkinella</taxon>
    </lineage>
</organism>
<evidence type="ECO:0000256" key="6">
    <source>
        <dbReference type="ARBA" id="ARBA00022490"/>
    </source>
</evidence>
<dbReference type="GO" id="GO:0051989">
    <property type="term" value="F:coproporphyrinogen dehydrogenase activity"/>
    <property type="evidence" value="ECO:0007669"/>
    <property type="project" value="UniProtKB-EC"/>
</dbReference>
<evidence type="ECO:0000256" key="3">
    <source>
        <dbReference type="ARBA" id="ARBA00005493"/>
    </source>
</evidence>
<dbReference type="RefSeq" id="WP_124871061.1">
    <property type="nucleotide sequence ID" value="NZ_RQJO01000007.1"/>
</dbReference>
<dbReference type="EMBL" id="RQJO01000007">
    <property type="protein sequence ID" value="RRB06980.1"/>
    <property type="molecule type" value="Genomic_DNA"/>
</dbReference>
<feature type="binding site" evidence="16">
    <location>
        <position position="244"/>
    </location>
    <ligand>
        <name>S-adenosyl-L-methionine</name>
        <dbReference type="ChEBI" id="CHEBI:59789"/>
        <label>2</label>
    </ligand>
</feature>
<feature type="binding site" evidence="16">
    <location>
        <begin position="67"/>
        <end position="69"/>
    </location>
    <ligand>
        <name>S-adenosyl-L-methionine</name>
        <dbReference type="ChEBI" id="CHEBI:59789"/>
        <label>2</label>
    </ligand>
</feature>
<comment type="caution">
    <text evidence="19">The sequence shown here is derived from an EMBL/GenBank/DDBJ whole genome shotgun (WGS) entry which is preliminary data.</text>
</comment>
<keyword evidence="20" id="KW-1185">Reference proteome</keyword>
<dbReference type="NCBIfam" id="TIGR00538">
    <property type="entry name" value="hemN"/>
    <property type="match status" value="1"/>
</dbReference>
<dbReference type="GO" id="GO:0051539">
    <property type="term" value="F:4 iron, 4 sulfur cluster binding"/>
    <property type="evidence" value="ECO:0007669"/>
    <property type="project" value="UniProtKB-KW"/>
</dbReference>
<feature type="binding site" evidence="16">
    <location>
        <position position="185"/>
    </location>
    <ligand>
        <name>S-adenosyl-L-methionine</name>
        <dbReference type="ChEBI" id="CHEBI:59789"/>
        <label>2</label>
    </ligand>
</feature>
<evidence type="ECO:0000256" key="7">
    <source>
        <dbReference type="ARBA" id="ARBA00022691"/>
    </source>
</evidence>
<evidence type="ECO:0000256" key="4">
    <source>
        <dbReference type="ARBA" id="ARBA00011245"/>
    </source>
</evidence>
<evidence type="ECO:0000256" key="17">
    <source>
        <dbReference type="PIRSR" id="PIRSR000167-2"/>
    </source>
</evidence>
<dbReference type="PROSITE" id="PS51918">
    <property type="entry name" value="RADICAL_SAM"/>
    <property type="match status" value="1"/>
</dbReference>
<keyword evidence="8 15" id="KW-0479">Metal-binding</keyword>
<dbReference type="GO" id="GO:0046872">
    <property type="term" value="F:metal ion binding"/>
    <property type="evidence" value="ECO:0007669"/>
    <property type="project" value="UniProtKB-KW"/>
</dbReference>
<keyword evidence="11 15" id="KW-0411">Iron-sulfur</keyword>
<dbReference type="InterPro" id="IPR004558">
    <property type="entry name" value="Coprogen_oxidase_HemN"/>
</dbReference>
<feature type="binding site" evidence="16">
    <location>
        <begin position="113"/>
        <end position="114"/>
    </location>
    <ligand>
        <name>S-adenosyl-L-methionine</name>
        <dbReference type="ChEBI" id="CHEBI:59789"/>
        <label>2</label>
    </ligand>
</feature>
<accession>A0A3P1C0P8</accession>
<keyword evidence="9 15" id="KW-0560">Oxidoreductase</keyword>
<evidence type="ECO:0000256" key="5">
    <source>
        <dbReference type="ARBA" id="ARBA00022485"/>
    </source>
</evidence>
<dbReference type="SMART" id="SM00729">
    <property type="entry name" value="Elp3"/>
    <property type="match status" value="1"/>
</dbReference>
<evidence type="ECO:0000313" key="20">
    <source>
        <dbReference type="Proteomes" id="UP000271925"/>
    </source>
</evidence>
<comment type="function">
    <text evidence="13">Involved in the heme biosynthesis. Catalyzes the anaerobic oxidative decarboxylation of propionate groups of rings A and B of coproporphyrinogen III to yield the vinyl groups in protoporphyrinogen IX.</text>
</comment>
<dbReference type="PANTHER" id="PTHR13932">
    <property type="entry name" value="COPROPORPHYRINIGEN III OXIDASE"/>
    <property type="match status" value="1"/>
</dbReference>
<evidence type="ECO:0000256" key="15">
    <source>
        <dbReference type="PIRNR" id="PIRNR000167"/>
    </source>
</evidence>
<evidence type="ECO:0000256" key="9">
    <source>
        <dbReference type="ARBA" id="ARBA00023002"/>
    </source>
</evidence>
<protein>
    <recommendedName>
        <fullName evidence="15">Coproporphyrinogen-III oxidase</fullName>
        <ecNumber evidence="15">1.3.98.3</ecNumber>
    </recommendedName>
</protein>
<keyword evidence="6 15" id="KW-0963">Cytoplasm</keyword>
<dbReference type="SFLD" id="SFLDS00029">
    <property type="entry name" value="Radical_SAM"/>
    <property type="match status" value="1"/>
</dbReference>
<evidence type="ECO:0000256" key="8">
    <source>
        <dbReference type="ARBA" id="ARBA00022723"/>
    </source>
</evidence>
<keyword evidence="12 15" id="KW-0627">Porphyrin biosynthesis</keyword>
<dbReference type="SFLD" id="SFLDG01065">
    <property type="entry name" value="anaerobic_coproporphyrinogen-I"/>
    <property type="match status" value="1"/>
</dbReference>
<evidence type="ECO:0000259" key="18">
    <source>
        <dbReference type="PROSITE" id="PS51918"/>
    </source>
</evidence>
<dbReference type="GO" id="GO:0005737">
    <property type="term" value="C:cytoplasm"/>
    <property type="evidence" value="ECO:0007669"/>
    <property type="project" value="UniProtKB-SubCell"/>
</dbReference>
<dbReference type="Pfam" id="PF04055">
    <property type="entry name" value="Radical_SAM"/>
    <property type="match status" value="1"/>
</dbReference>
<feature type="binding site" evidence="16">
    <location>
        <position position="210"/>
    </location>
    <ligand>
        <name>S-adenosyl-L-methionine</name>
        <dbReference type="ChEBI" id="CHEBI:59789"/>
        <label>2</label>
    </ligand>
</feature>
<dbReference type="Gene3D" id="1.10.10.920">
    <property type="match status" value="1"/>
</dbReference>
<comment type="catalytic activity">
    <reaction evidence="14 15">
        <text>coproporphyrinogen III + 2 S-adenosyl-L-methionine = protoporphyrinogen IX + 2 5'-deoxyadenosine + 2 L-methionine + 2 CO2</text>
        <dbReference type="Rhea" id="RHEA:15425"/>
        <dbReference type="ChEBI" id="CHEBI:16526"/>
        <dbReference type="ChEBI" id="CHEBI:17319"/>
        <dbReference type="ChEBI" id="CHEBI:57307"/>
        <dbReference type="ChEBI" id="CHEBI:57309"/>
        <dbReference type="ChEBI" id="CHEBI:57844"/>
        <dbReference type="ChEBI" id="CHEBI:59789"/>
        <dbReference type="EC" id="1.3.98.3"/>
    </reaction>
</comment>
<keyword evidence="10 15" id="KW-0408">Iron</keyword>
<feature type="binding site" evidence="16">
    <location>
        <position position="173"/>
    </location>
    <ligand>
        <name>S-adenosyl-L-methionine</name>
        <dbReference type="ChEBI" id="CHEBI:59789"/>
        <label>2</label>
    </ligand>
</feature>
<feature type="binding site" evidence="16">
    <location>
        <position position="331"/>
    </location>
    <ligand>
        <name>S-adenosyl-L-methionine</name>
        <dbReference type="ChEBI" id="CHEBI:59789"/>
        <label>1</label>
    </ligand>
</feature>
<comment type="similarity">
    <text evidence="3 15">Belongs to the anaerobic coproporphyrinogen-III oxidase family.</text>
</comment>
<feature type="binding site" evidence="17">
    <location>
        <position position="61"/>
    </location>
    <ligand>
        <name>[4Fe-4S] cluster</name>
        <dbReference type="ChEBI" id="CHEBI:49883"/>
        <note>4Fe-4S-S-AdoMet</note>
    </ligand>
</feature>
<dbReference type="AlphaFoldDB" id="A0A3P1C0P8"/>
<proteinExistence type="inferred from homology"/>
<dbReference type="OrthoDB" id="9808022at2"/>
<dbReference type="GO" id="GO:0006782">
    <property type="term" value="P:protoporphyrinogen IX biosynthetic process"/>
    <property type="evidence" value="ECO:0007669"/>
    <property type="project" value="UniProtKB-UniPathway"/>
</dbReference>
<dbReference type="GO" id="GO:0004109">
    <property type="term" value="F:coproporphyrinogen oxidase activity"/>
    <property type="evidence" value="ECO:0007669"/>
    <property type="project" value="InterPro"/>
</dbReference>
<comment type="pathway">
    <text evidence="2 15">Porphyrin-containing compound metabolism; protoporphyrin-IX biosynthesis; protoporphyrinogen-IX from coproporphyrinogen-III (AdoMet route): step 1/1.</text>
</comment>
<dbReference type="PANTHER" id="PTHR13932:SF6">
    <property type="entry name" value="OXYGEN-INDEPENDENT COPROPORPHYRINOGEN III OXIDASE"/>
    <property type="match status" value="1"/>
</dbReference>
<keyword evidence="7 15" id="KW-0949">S-adenosyl-L-methionine</keyword>
<dbReference type="InterPro" id="IPR023404">
    <property type="entry name" value="rSAM_horseshoe"/>
</dbReference>
<dbReference type="Gene3D" id="3.80.30.20">
    <property type="entry name" value="tm_1862 like domain"/>
    <property type="match status" value="1"/>
</dbReference>
<dbReference type="EC" id="1.3.98.3" evidence="15"/>
<feature type="binding site" evidence="17">
    <location>
        <position position="68"/>
    </location>
    <ligand>
        <name>[4Fe-4S] cluster</name>
        <dbReference type="ChEBI" id="CHEBI:49883"/>
        <note>4Fe-4S-S-AdoMet</note>
    </ligand>
</feature>
<evidence type="ECO:0000256" key="10">
    <source>
        <dbReference type="ARBA" id="ARBA00023004"/>
    </source>
</evidence>
<comment type="subcellular location">
    <subcellularLocation>
        <location evidence="1 15">Cytoplasm</location>
    </subcellularLocation>
</comment>
<keyword evidence="5 15" id="KW-0004">4Fe-4S</keyword>
<dbReference type="InterPro" id="IPR007197">
    <property type="entry name" value="rSAM"/>
</dbReference>
<evidence type="ECO:0000256" key="14">
    <source>
        <dbReference type="ARBA" id="ARBA00048321"/>
    </source>
</evidence>
<sequence>MDTDLIRKYNVPGPRYTSYPTVPFWEAASFSESIWLDRLLAGFLATNRRQGISLYIHLPYCESLCTFCGCNKRITRNHAVEERYIKAVLAEWNLYCDRLPEKPQIAELHLGGGTPSFFSAENLKRLLDGLFSSADRASGGFEYGWEGHPNNTSREHLNVLYDSGFRRVSFGVQDYDPTVQRAIHRMQPVENVQRVTEWAREIGYTSISHDLIYGLPFQKPDSIRQTVLETRRLRPDRISFYSYAHVPWIKGNGQRGFQDEDLPSGTEKRALYEIGRELLEMGGYSEIGMDHFALPHDALYQARQNGALHRNFMGYTTTSTRCLIGLGVSAIGDAGTAFAQNEKEIDAYINRVLAGELPLMRGHGLTETDGWVRHQIQNIMCRFKTGWNPQDWSTEEWSQLKPKLEAFYADGLITYHESGLIVTEKGRPFLRNICMAFDRRLNQAQPIQKLFSQTV</sequence>
<dbReference type="SFLD" id="SFLDG01082">
    <property type="entry name" value="B12-binding_domain_containing"/>
    <property type="match status" value="1"/>
</dbReference>
<dbReference type="Proteomes" id="UP000271925">
    <property type="component" value="Unassembled WGS sequence"/>
</dbReference>
<feature type="domain" description="Radical SAM core" evidence="18">
    <location>
        <begin position="46"/>
        <end position="290"/>
    </location>
</feature>
<dbReference type="SUPFAM" id="SSF102114">
    <property type="entry name" value="Radical SAM enzymes"/>
    <property type="match status" value="1"/>
</dbReference>
<feature type="binding site" evidence="17">
    <location>
        <position position="65"/>
    </location>
    <ligand>
        <name>[4Fe-4S] cluster</name>
        <dbReference type="ChEBI" id="CHEBI:49883"/>
        <note>4Fe-4S-S-AdoMet</note>
    </ligand>
</feature>
<evidence type="ECO:0000256" key="1">
    <source>
        <dbReference type="ARBA" id="ARBA00004496"/>
    </source>
</evidence>
<feature type="binding site" evidence="16">
    <location>
        <position position="112"/>
    </location>
    <ligand>
        <name>S-adenosyl-L-methionine</name>
        <dbReference type="ChEBI" id="CHEBI:59789"/>
        <label>1</label>
    </ligand>
</feature>
<comment type="cofactor">
    <cofactor evidence="15 17">
        <name>[4Fe-4S] cluster</name>
        <dbReference type="ChEBI" id="CHEBI:49883"/>
    </cofactor>
    <text evidence="15 17">Binds 1 [4Fe-4S] cluster. The cluster is coordinated with 3 cysteines and an exchangeable S-adenosyl-L-methionine.</text>
</comment>
<evidence type="ECO:0000256" key="2">
    <source>
        <dbReference type="ARBA" id="ARBA00004785"/>
    </source>
</evidence>
<evidence type="ECO:0000256" key="16">
    <source>
        <dbReference type="PIRSR" id="PIRSR000167-1"/>
    </source>
</evidence>
<comment type="subunit">
    <text evidence="4">Monomer.</text>
</comment>
<feature type="binding site" evidence="16">
    <location>
        <position position="146"/>
    </location>
    <ligand>
        <name>S-adenosyl-L-methionine</name>
        <dbReference type="ChEBI" id="CHEBI:59789"/>
        <label>1</label>
    </ligand>
</feature>
<dbReference type="InterPro" id="IPR058240">
    <property type="entry name" value="rSAM_sf"/>
</dbReference>
<dbReference type="InterPro" id="IPR006638">
    <property type="entry name" value="Elp3/MiaA/NifB-like_rSAM"/>
</dbReference>
<gene>
    <name evidence="19" type="primary">hemN</name>
    <name evidence="19" type="ORF">EHT25_04140</name>
</gene>
<dbReference type="CDD" id="cd01335">
    <property type="entry name" value="Radical_SAM"/>
    <property type="match status" value="1"/>
</dbReference>
<dbReference type="PIRSF" id="PIRSF000167">
    <property type="entry name" value="HemN"/>
    <property type="match status" value="1"/>
</dbReference>
<evidence type="ECO:0000256" key="12">
    <source>
        <dbReference type="ARBA" id="ARBA00023244"/>
    </source>
</evidence>